<feature type="compositionally biased region" description="Low complexity" evidence="1">
    <location>
        <begin position="182"/>
        <end position="195"/>
    </location>
</feature>
<protein>
    <submittedName>
        <fullName evidence="2">Uncharacterized protein</fullName>
    </submittedName>
</protein>
<sequence>GRAARYTPRPPGAVTATATPSATATATATAPPAAVQQTTALQRPADRGLAGRIFGPPCAPPIPREPSSRLWNPINSSPRIPPAVVHAPPNIPITHPELTEGRPQQSAEGRDAYPLLTLSEQRRSRHSYAGSSAIVEGGSVSGRNSAAIPEGQRRSFTPSNKSPGISALGQPQPQFPFDTRRAAAPPAMETAAKIAGVEDAGRHTSSSTTPAPQPASHDVEASAAAPPLRRTPSRSSLPATLSRRTSQHTTYTGRLSTTAPHDPDSDDDDDALPWSPAHPCYPHPNPHVPLTSPLAHSTRIIRIQRDWLAGTDAVPAFANLYPEILDPVLPEPAFRLL</sequence>
<dbReference type="EMBL" id="JAVRRA010025811">
    <property type="protein sequence ID" value="KAK5107131.1"/>
    <property type="molecule type" value="Genomic_DNA"/>
</dbReference>
<keyword evidence="3" id="KW-1185">Reference proteome</keyword>
<dbReference type="Proteomes" id="UP001357485">
    <property type="component" value="Unassembled WGS sequence"/>
</dbReference>
<name>A0ABR0KQK6_9PEZI</name>
<organism evidence="2 3">
    <name type="scientific">Cryomyces antarcticus</name>
    <dbReference type="NCBI Taxonomy" id="329879"/>
    <lineage>
        <taxon>Eukaryota</taxon>
        <taxon>Fungi</taxon>
        <taxon>Dikarya</taxon>
        <taxon>Ascomycota</taxon>
        <taxon>Pezizomycotina</taxon>
        <taxon>Dothideomycetes</taxon>
        <taxon>Dothideomycetes incertae sedis</taxon>
        <taxon>Cryomyces</taxon>
    </lineage>
</organism>
<evidence type="ECO:0000313" key="2">
    <source>
        <dbReference type="EMBL" id="KAK5107131.1"/>
    </source>
</evidence>
<proteinExistence type="predicted"/>
<gene>
    <name evidence="2" type="ORF">LTR16_006397</name>
</gene>
<comment type="caution">
    <text evidence="2">The sequence shown here is derived from an EMBL/GenBank/DDBJ whole genome shotgun (WGS) entry which is preliminary data.</text>
</comment>
<reference evidence="2 3" key="1">
    <citation type="submission" date="2023-08" db="EMBL/GenBank/DDBJ databases">
        <title>Black Yeasts Isolated from many extreme environments.</title>
        <authorList>
            <person name="Coleine C."/>
            <person name="Stajich J.E."/>
            <person name="Selbmann L."/>
        </authorList>
    </citation>
    <scope>NUCLEOTIDE SEQUENCE [LARGE SCALE GENOMIC DNA]</scope>
    <source>
        <strain evidence="2 3">CCFEE 536</strain>
    </source>
</reference>
<feature type="compositionally biased region" description="Polar residues" evidence="1">
    <location>
        <begin position="69"/>
        <end position="78"/>
    </location>
</feature>
<feature type="compositionally biased region" description="Polar residues" evidence="1">
    <location>
        <begin position="154"/>
        <end position="163"/>
    </location>
</feature>
<dbReference type="InterPro" id="IPR051371">
    <property type="entry name" value="Ras_palmitoyltransferase"/>
</dbReference>
<evidence type="ECO:0000313" key="3">
    <source>
        <dbReference type="Proteomes" id="UP001357485"/>
    </source>
</evidence>
<feature type="non-terminal residue" evidence="2">
    <location>
        <position position="337"/>
    </location>
</feature>
<feature type="compositionally biased region" description="Low complexity" evidence="1">
    <location>
        <begin position="204"/>
        <end position="216"/>
    </location>
</feature>
<feature type="compositionally biased region" description="Low complexity" evidence="1">
    <location>
        <begin position="12"/>
        <end position="40"/>
    </location>
</feature>
<accession>A0ABR0KQK6</accession>
<feature type="region of interest" description="Disordered" evidence="1">
    <location>
        <begin position="1"/>
        <end position="280"/>
    </location>
</feature>
<dbReference type="PANTHER" id="PTHR13254">
    <property type="entry name" value="GOLGI AUTOANTIGEN, GOLGIN SUBFAMILY A, 7"/>
    <property type="match status" value="1"/>
</dbReference>
<feature type="compositionally biased region" description="Polar residues" evidence="1">
    <location>
        <begin position="233"/>
        <end position="255"/>
    </location>
</feature>
<dbReference type="PANTHER" id="PTHR13254:SF0">
    <property type="entry name" value="GOLGIN SUBFAMILY A MEMBER 7_ERF4 DOMAIN-CONTAINING PROTEIN"/>
    <property type="match status" value="1"/>
</dbReference>
<feature type="non-terminal residue" evidence="2">
    <location>
        <position position="1"/>
    </location>
</feature>
<evidence type="ECO:0000256" key="1">
    <source>
        <dbReference type="SAM" id="MobiDB-lite"/>
    </source>
</evidence>